<evidence type="ECO:0000256" key="1">
    <source>
        <dbReference type="SAM" id="Coils"/>
    </source>
</evidence>
<reference evidence="3 4" key="1">
    <citation type="journal article" date="2020" name="IScience">
        <title>Genome Sequencing of the Endangered Kingdonia uniflora (Circaeasteraceae, Ranunculales) Reveals Potential Mechanisms of Evolutionary Specialization.</title>
        <authorList>
            <person name="Sun Y."/>
            <person name="Deng T."/>
            <person name="Zhang A."/>
            <person name="Moore M.J."/>
            <person name="Landis J.B."/>
            <person name="Lin N."/>
            <person name="Zhang H."/>
            <person name="Zhang X."/>
            <person name="Huang J."/>
            <person name="Zhang X."/>
            <person name="Sun H."/>
            <person name="Wang H."/>
        </authorList>
    </citation>
    <scope>NUCLEOTIDE SEQUENCE [LARGE SCALE GENOMIC DNA]</scope>
    <source>
        <strain evidence="3">TB1705</strain>
        <tissue evidence="3">Leaf</tissue>
    </source>
</reference>
<gene>
    <name evidence="3" type="ORF">GIB67_034403</name>
</gene>
<evidence type="ECO:0000313" key="3">
    <source>
        <dbReference type="EMBL" id="KAF6170011.1"/>
    </source>
</evidence>
<evidence type="ECO:0000256" key="2">
    <source>
        <dbReference type="SAM" id="MobiDB-lite"/>
    </source>
</evidence>
<keyword evidence="4" id="KW-1185">Reference proteome</keyword>
<sequence length="721" mass="80389">GEEVGYKLEVMEGRIMVFCGVMPPQVWWMMRSGAEDEFQGIITADELFVIINRGCCCRGDAFTQDGEDESSGPGWGVQTGASDVLGMSEAEAKEAEEEFEFHVKLQFWCPPERCGRMWTRAKLLVKREDEAAARGLFSICLFLFAALERGYADLPVSEFFLLGDAYSCSRSSNVSRRQDWGSRYGVQCNCGAVASMSYIGESEAIPDVRVTVEWEQDTDIAGPSIGLGSQDSDSEEDPLEGTLIREVDGFSGYAGLPDLGVFGATGAQMLGGGNLMIEERDWGGGMEPDFGRAQAAVPLADPWISPTVFTQGSSVGTRGSSTRDPEIQFNHQERQAQAPSRGFLASTSRVIRHLRSYVQSFQVADSQLRRKRTRHGLGKVSNLLLRPLKLMLCGKFERGIVLDFGRTHGSLRIGLRNPPPRPGVNMETCPLWVSHFIDPIRRIWRQEELLAWCDDTSASLIGHLYIPREARVSSSRFASTEEREAVAVLEDIQWARERGKMKVLIETDAEAIFSFCKNGAANISWTTKAILQDCLDLLNISSDICPTKSFNNNNKAKNIIVTWDDSDDDHNEHYNPFQEGGNGLRVHIAVINSSCDHSDIFTLENDGEDQSDYESDNCEEPNFDELYSQLVSQLEKLKNEKQSLNVKLETCEKKKPIVVKNVKLAETEIEKLKLDLTSTQKKLKVFYHGAKNIDKILSMSKNGTDKRGLGFDEQNVKSTLP</sequence>
<dbReference type="AlphaFoldDB" id="A0A7J7NS45"/>
<name>A0A7J7NS45_9MAGN</name>
<feature type="coiled-coil region" evidence="1">
    <location>
        <begin position="627"/>
        <end position="682"/>
    </location>
</feature>
<evidence type="ECO:0000313" key="4">
    <source>
        <dbReference type="Proteomes" id="UP000541444"/>
    </source>
</evidence>
<comment type="caution">
    <text evidence="3">The sequence shown here is derived from an EMBL/GenBank/DDBJ whole genome shotgun (WGS) entry which is preliminary data.</text>
</comment>
<accession>A0A7J7NS45</accession>
<feature type="region of interest" description="Disordered" evidence="2">
    <location>
        <begin position="700"/>
        <end position="721"/>
    </location>
</feature>
<keyword evidence="1" id="KW-0175">Coiled coil</keyword>
<protein>
    <submittedName>
        <fullName evidence="3">Uncharacterized protein</fullName>
    </submittedName>
</protein>
<proteinExistence type="predicted"/>
<dbReference type="Proteomes" id="UP000541444">
    <property type="component" value="Unassembled WGS sequence"/>
</dbReference>
<dbReference type="EMBL" id="JACGCM010000622">
    <property type="protein sequence ID" value="KAF6170011.1"/>
    <property type="molecule type" value="Genomic_DNA"/>
</dbReference>
<feature type="non-terminal residue" evidence="3">
    <location>
        <position position="1"/>
    </location>
</feature>
<organism evidence="3 4">
    <name type="scientific">Kingdonia uniflora</name>
    <dbReference type="NCBI Taxonomy" id="39325"/>
    <lineage>
        <taxon>Eukaryota</taxon>
        <taxon>Viridiplantae</taxon>
        <taxon>Streptophyta</taxon>
        <taxon>Embryophyta</taxon>
        <taxon>Tracheophyta</taxon>
        <taxon>Spermatophyta</taxon>
        <taxon>Magnoliopsida</taxon>
        <taxon>Ranunculales</taxon>
        <taxon>Circaeasteraceae</taxon>
        <taxon>Kingdonia</taxon>
    </lineage>
</organism>